<name>A0A564YD17_HYMDI</name>
<organism evidence="1 2">
    <name type="scientific">Hymenolepis diminuta</name>
    <name type="common">Rat tapeworm</name>
    <dbReference type="NCBI Taxonomy" id="6216"/>
    <lineage>
        <taxon>Eukaryota</taxon>
        <taxon>Metazoa</taxon>
        <taxon>Spiralia</taxon>
        <taxon>Lophotrochozoa</taxon>
        <taxon>Platyhelminthes</taxon>
        <taxon>Cestoda</taxon>
        <taxon>Eucestoda</taxon>
        <taxon>Cyclophyllidea</taxon>
        <taxon>Hymenolepididae</taxon>
        <taxon>Hymenolepis</taxon>
    </lineage>
</organism>
<evidence type="ECO:0000313" key="1">
    <source>
        <dbReference type="EMBL" id="VUZ45161.1"/>
    </source>
</evidence>
<proteinExistence type="predicted"/>
<evidence type="ECO:0000313" key="2">
    <source>
        <dbReference type="Proteomes" id="UP000321570"/>
    </source>
</evidence>
<keyword evidence="2" id="KW-1185">Reference proteome</keyword>
<dbReference type="AlphaFoldDB" id="A0A564YD17"/>
<sequence length="97" mass="11507">TEEAYLEINLNQDIVKTHLRQKGCHYWNDVYPSLLKNYLRRGGSAGRYMPSDSCPHMEVDLYKVDRLRDYVDGFYYDGSVRLMFSEISLLGLLWMIY</sequence>
<reference evidence="1 2" key="1">
    <citation type="submission" date="2019-07" db="EMBL/GenBank/DDBJ databases">
        <authorList>
            <person name="Jastrzebski P J."/>
            <person name="Paukszto L."/>
            <person name="Jastrzebski P J."/>
        </authorList>
    </citation>
    <scope>NUCLEOTIDE SEQUENCE [LARGE SCALE GENOMIC DNA]</scope>
    <source>
        <strain evidence="1 2">WMS-il1</strain>
    </source>
</reference>
<dbReference type="EMBL" id="CABIJS010000166">
    <property type="protein sequence ID" value="VUZ45161.1"/>
    <property type="molecule type" value="Genomic_DNA"/>
</dbReference>
<protein>
    <submittedName>
        <fullName evidence="1">Uncharacterized protein</fullName>
    </submittedName>
</protein>
<feature type="non-terminal residue" evidence="1">
    <location>
        <position position="1"/>
    </location>
</feature>
<gene>
    <name evidence="1" type="ORF">WMSIL1_LOCUS5293</name>
</gene>
<dbReference type="Proteomes" id="UP000321570">
    <property type="component" value="Unassembled WGS sequence"/>
</dbReference>
<accession>A0A564YD17</accession>